<sequence length="451" mass="48996">MAPILAPAVAATGRRRDLHPKPIFDEPSLRSFLTGHGAKPVHMGRIWKHVTSQLRLGCPPSDVSLVDVPGLPNGLGVALAANFTVLTSQVVQRHVSELDGTMKLLIRLQDGSEVEAVVIHHSGEAEHPEQRQADRCGERDTLCVSSQVGCRLGCRFCATGTMGLLGNLWAGEIQEQLIHARTQKGHSDSVCNVVFMGMGEPLENYEAVASAIRGLVDPMRFGLAPSSVTVSTVGSSPHHMQRLLEELPKIRLAVSLHAPNQSLREELVPAAKAIPIDKLLAIVDDHAKKGEAKRLRTVMVSYVLLKGVNDSLDHARELSALLSDRPVIVNLIPYNPFEGNIYGYEEPSPATVDEFLQVLAESNIRVFERRHHGRDIAAACGQLAKLGTSATGLETDIENGGCTLNKDLVRKKSPKWSGSSPRGEMWRSVLLLGAMGGLVALGAFSLRRWRR</sequence>
<dbReference type="Pfam" id="PF04055">
    <property type="entry name" value="Radical_SAM"/>
    <property type="match status" value="1"/>
</dbReference>
<dbReference type="GO" id="GO:0051539">
    <property type="term" value="F:4 iron, 4 sulfur cluster binding"/>
    <property type="evidence" value="ECO:0007669"/>
    <property type="project" value="UniProtKB-KW"/>
</dbReference>
<evidence type="ECO:0000256" key="10">
    <source>
        <dbReference type="ARBA" id="ARBA00023014"/>
    </source>
</evidence>
<dbReference type="GO" id="GO:0046872">
    <property type="term" value="F:metal ion binding"/>
    <property type="evidence" value="ECO:0007669"/>
    <property type="project" value="UniProtKB-KW"/>
</dbReference>
<reference evidence="13" key="1">
    <citation type="submission" date="2022-10" db="EMBL/GenBank/DDBJ databases">
        <authorList>
            <person name="Chen Y."/>
            <person name="Dougan E. K."/>
            <person name="Chan C."/>
            <person name="Rhodes N."/>
            <person name="Thang M."/>
        </authorList>
    </citation>
    <scope>NUCLEOTIDE SEQUENCE</scope>
</reference>
<keyword evidence="15" id="KW-1185">Reference proteome</keyword>
<evidence type="ECO:0000256" key="1">
    <source>
        <dbReference type="ARBA" id="ARBA00001966"/>
    </source>
</evidence>
<evidence type="ECO:0000313" key="14">
    <source>
        <dbReference type="EMBL" id="CAL4797493.1"/>
    </source>
</evidence>
<evidence type="ECO:0000259" key="12">
    <source>
        <dbReference type="PROSITE" id="PS51918"/>
    </source>
</evidence>
<evidence type="ECO:0000313" key="15">
    <source>
        <dbReference type="Proteomes" id="UP001152797"/>
    </source>
</evidence>
<comment type="caution">
    <text evidence="13">The sequence shown here is derived from an EMBL/GenBank/DDBJ whole genome shotgun (WGS) entry which is preliminary data.</text>
</comment>
<dbReference type="PANTHER" id="PTHR30544">
    <property type="entry name" value="23S RRNA METHYLTRANSFERASE"/>
    <property type="match status" value="1"/>
</dbReference>
<keyword evidence="4" id="KW-0963">Cytoplasm</keyword>
<keyword evidence="5" id="KW-0489">Methyltransferase</keyword>
<name>A0A9P1GDN5_9DINO</name>
<dbReference type="AlphaFoldDB" id="A0A9P1GDN5"/>
<dbReference type="EMBL" id="CAMXCT030004735">
    <property type="protein sequence ID" value="CAL4797493.1"/>
    <property type="molecule type" value="Genomic_DNA"/>
</dbReference>
<gene>
    <name evidence="13" type="ORF">C1SCF055_LOCUS35475</name>
</gene>
<evidence type="ECO:0000256" key="4">
    <source>
        <dbReference type="ARBA" id="ARBA00022490"/>
    </source>
</evidence>
<keyword evidence="11" id="KW-0812">Transmembrane</keyword>
<accession>A0A9P1GDN5</accession>
<dbReference type="EMBL" id="CAMXCT010004735">
    <property type="protein sequence ID" value="CAI4010181.1"/>
    <property type="molecule type" value="Genomic_DNA"/>
</dbReference>
<proteinExistence type="predicted"/>
<evidence type="ECO:0000256" key="3">
    <source>
        <dbReference type="ARBA" id="ARBA00022485"/>
    </source>
</evidence>
<dbReference type="SFLD" id="SFLDF00275">
    <property type="entry name" value="adenosine_C2_methyltransferase"/>
    <property type="match status" value="1"/>
</dbReference>
<comment type="subcellular location">
    <subcellularLocation>
        <location evidence="2">Cytoplasm</location>
    </subcellularLocation>
</comment>
<evidence type="ECO:0000256" key="7">
    <source>
        <dbReference type="ARBA" id="ARBA00022691"/>
    </source>
</evidence>
<evidence type="ECO:0000256" key="11">
    <source>
        <dbReference type="SAM" id="Phobius"/>
    </source>
</evidence>
<evidence type="ECO:0000256" key="2">
    <source>
        <dbReference type="ARBA" id="ARBA00004496"/>
    </source>
</evidence>
<dbReference type="InterPro" id="IPR007197">
    <property type="entry name" value="rSAM"/>
</dbReference>
<dbReference type="EMBL" id="CAMXCT020004735">
    <property type="protein sequence ID" value="CAL1163556.1"/>
    <property type="molecule type" value="Genomic_DNA"/>
</dbReference>
<evidence type="ECO:0000256" key="5">
    <source>
        <dbReference type="ARBA" id="ARBA00022603"/>
    </source>
</evidence>
<keyword evidence="10" id="KW-0411">Iron-sulfur</keyword>
<dbReference type="OrthoDB" id="538249at2759"/>
<dbReference type="Gene3D" id="3.20.20.70">
    <property type="entry name" value="Aldolase class I"/>
    <property type="match status" value="1"/>
</dbReference>
<dbReference type="PROSITE" id="PS51918">
    <property type="entry name" value="RADICAL_SAM"/>
    <property type="match status" value="1"/>
</dbReference>
<feature type="domain" description="Radical SAM core" evidence="12">
    <location>
        <begin position="136"/>
        <end position="375"/>
    </location>
</feature>
<dbReference type="SFLD" id="SFLDS00029">
    <property type="entry name" value="Radical_SAM"/>
    <property type="match status" value="1"/>
</dbReference>
<dbReference type="PANTHER" id="PTHR30544:SF8">
    <property type="entry name" value="RADICAL SAM SUPERFAMILY PROTEIN"/>
    <property type="match status" value="1"/>
</dbReference>
<keyword evidence="3" id="KW-0004">4Fe-4S</keyword>
<dbReference type="InterPro" id="IPR058240">
    <property type="entry name" value="rSAM_sf"/>
</dbReference>
<dbReference type="GO" id="GO:0008173">
    <property type="term" value="F:RNA methyltransferase activity"/>
    <property type="evidence" value="ECO:0007669"/>
    <property type="project" value="InterPro"/>
</dbReference>
<dbReference type="SUPFAM" id="SSF102114">
    <property type="entry name" value="Radical SAM enzymes"/>
    <property type="match status" value="1"/>
</dbReference>
<keyword evidence="7" id="KW-0949">S-adenosyl-L-methionine</keyword>
<keyword evidence="9" id="KW-0408">Iron</keyword>
<protein>
    <recommendedName>
        <fullName evidence="12">Radical SAM core domain-containing protein</fullName>
    </recommendedName>
</protein>
<evidence type="ECO:0000256" key="6">
    <source>
        <dbReference type="ARBA" id="ARBA00022679"/>
    </source>
</evidence>
<dbReference type="Proteomes" id="UP001152797">
    <property type="component" value="Unassembled WGS sequence"/>
</dbReference>
<evidence type="ECO:0000256" key="9">
    <source>
        <dbReference type="ARBA" id="ARBA00023004"/>
    </source>
</evidence>
<keyword evidence="8" id="KW-0479">Metal-binding</keyword>
<dbReference type="GO" id="GO:0030488">
    <property type="term" value="P:tRNA methylation"/>
    <property type="evidence" value="ECO:0007669"/>
    <property type="project" value="TreeGrafter"/>
</dbReference>
<evidence type="ECO:0000313" key="13">
    <source>
        <dbReference type="EMBL" id="CAI4010181.1"/>
    </source>
</evidence>
<comment type="cofactor">
    <cofactor evidence="1">
        <name>[4Fe-4S] cluster</name>
        <dbReference type="ChEBI" id="CHEBI:49883"/>
    </cofactor>
</comment>
<keyword evidence="6" id="KW-0808">Transferase</keyword>
<dbReference type="GO" id="GO:0070475">
    <property type="term" value="P:rRNA base methylation"/>
    <property type="evidence" value="ECO:0007669"/>
    <property type="project" value="TreeGrafter"/>
</dbReference>
<keyword evidence="11" id="KW-1133">Transmembrane helix</keyword>
<organism evidence="13">
    <name type="scientific">Cladocopium goreaui</name>
    <dbReference type="NCBI Taxonomy" id="2562237"/>
    <lineage>
        <taxon>Eukaryota</taxon>
        <taxon>Sar</taxon>
        <taxon>Alveolata</taxon>
        <taxon>Dinophyceae</taxon>
        <taxon>Suessiales</taxon>
        <taxon>Symbiodiniaceae</taxon>
        <taxon>Cladocopium</taxon>
    </lineage>
</organism>
<dbReference type="InterPro" id="IPR013785">
    <property type="entry name" value="Aldolase_TIM"/>
</dbReference>
<reference evidence="14 15" key="2">
    <citation type="submission" date="2024-05" db="EMBL/GenBank/DDBJ databases">
        <authorList>
            <person name="Chen Y."/>
            <person name="Shah S."/>
            <person name="Dougan E. K."/>
            <person name="Thang M."/>
            <person name="Chan C."/>
        </authorList>
    </citation>
    <scope>NUCLEOTIDE SEQUENCE [LARGE SCALE GENOMIC DNA]</scope>
</reference>
<feature type="transmembrane region" description="Helical" evidence="11">
    <location>
        <begin position="425"/>
        <end position="446"/>
    </location>
</feature>
<keyword evidence="11" id="KW-0472">Membrane</keyword>
<dbReference type="InterPro" id="IPR040072">
    <property type="entry name" value="Methyltransferase_A"/>
</dbReference>
<dbReference type="GO" id="GO:0005737">
    <property type="term" value="C:cytoplasm"/>
    <property type="evidence" value="ECO:0007669"/>
    <property type="project" value="UniProtKB-SubCell"/>
</dbReference>
<dbReference type="SFLD" id="SFLDG01062">
    <property type="entry name" value="methyltransferase_(Class_A)"/>
    <property type="match status" value="1"/>
</dbReference>
<dbReference type="InterPro" id="IPR004383">
    <property type="entry name" value="rRNA_lsu_MTrfase_RlmN/Cfr"/>
</dbReference>
<dbReference type="CDD" id="cd01335">
    <property type="entry name" value="Radical_SAM"/>
    <property type="match status" value="1"/>
</dbReference>
<evidence type="ECO:0000256" key="8">
    <source>
        <dbReference type="ARBA" id="ARBA00022723"/>
    </source>
</evidence>